<dbReference type="EMBL" id="CAXKWB010009672">
    <property type="protein sequence ID" value="CAL4095607.1"/>
    <property type="molecule type" value="Genomic_DNA"/>
</dbReference>
<accession>A0AAV2QSE8</accession>
<feature type="non-terminal residue" evidence="2">
    <location>
        <position position="1"/>
    </location>
</feature>
<evidence type="ECO:0000313" key="3">
    <source>
        <dbReference type="Proteomes" id="UP001497623"/>
    </source>
</evidence>
<feature type="non-terminal residue" evidence="2">
    <location>
        <position position="109"/>
    </location>
</feature>
<feature type="domain" description="CUE" evidence="1">
    <location>
        <begin position="2"/>
        <end position="45"/>
    </location>
</feature>
<dbReference type="CDD" id="cd14279">
    <property type="entry name" value="CUE"/>
    <property type="match status" value="1"/>
</dbReference>
<dbReference type="PROSITE" id="PS51140">
    <property type="entry name" value="CUE"/>
    <property type="match status" value="1"/>
</dbReference>
<keyword evidence="3" id="KW-1185">Reference proteome</keyword>
<dbReference type="Proteomes" id="UP001497623">
    <property type="component" value="Unassembled WGS sequence"/>
</dbReference>
<dbReference type="GO" id="GO:0043130">
    <property type="term" value="F:ubiquitin binding"/>
    <property type="evidence" value="ECO:0007669"/>
    <property type="project" value="InterPro"/>
</dbReference>
<sequence length="109" mass="11889">QDAAVAVPVLSEIFPDVSLDELQHWLEAADGDPEAATMLILENQTQQLEINMESKTEPSKKNDNDAMLIKAVDELDIKSVAQLVKSAEDMDPENVDIALELAQEKGNSA</sequence>
<organism evidence="2 3">
    <name type="scientific">Meganyctiphanes norvegica</name>
    <name type="common">Northern krill</name>
    <name type="synonym">Thysanopoda norvegica</name>
    <dbReference type="NCBI Taxonomy" id="48144"/>
    <lineage>
        <taxon>Eukaryota</taxon>
        <taxon>Metazoa</taxon>
        <taxon>Ecdysozoa</taxon>
        <taxon>Arthropoda</taxon>
        <taxon>Crustacea</taxon>
        <taxon>Multicrustacea</taxon>
        <taxon>Malacostraca</taxon>
        <taxon>Eumalacostraca</taxon>
        <taxon>Eucarida</taxon>
        <taxon>Euphausiacea</taxon>
        <taxon>Euphausiidae</taxon>
        <taxon>Meganyctiphanes</taxon>
    </lineage>
</organism>
<evidence type="ECO:0000313" key="2">
    <source>
        <dbReference type="EMBL" id="CAL4095607.1"/>
    </source>
</evidence>
<reference evidence="2 3" key="1">
    <citation type="submission" date="2024-05" db="EMBL/GenBank/DDBJ databases">
        <authorList>
            <person name="Wallberg A."/>
        </authorList>
    </citation>
    <scope>NUCLEOTIDE SEQUENCE [LARGE SCALE GENOMIC DNA]</scope>
</reference>
<gene>
    <name evidence="2" type="ORF">MNOR_LOCUS15449</name>
</gene>
<dbReference type="InterPro" id="IPR003892">
    <property type="entry name" value="CUE"/>
</dbReference>
<proteinExistence type="predicted"/>
<dbReference type="AlphaFoldDB" id="A0AAV2QSE8"/>
<protein>
    <recommendedName>
        <fullName evidence="1">CUE domain-containing protein</fullName>
    </recommendedName>
</protein>
<name>A0AAV2QSE8_MEGNR</name>
<evidence type="ECO:0000259" key="1">
    <source>
        <dbReference type="PROSITE" id="PS51140"/>
    </source>
</evidence>
<comment type="caution">
    <text evidence="2">The sequence shown here is derived from an EMBL/GenBank/DDBJ whole genome shotgun (WGS) entry which is preliminary data.</text>
</comment>
<dbReference type="Pfam" id="PF02845">
    <property type="entry name" value="CUE"/>
    <property type="match status" value="1"/>
</dbReference>